<evidence type="ECO:0000259" key="3">
    <source>
        <dbReference type="Pfam" id="PF01266"/>
    </source>
</evidence>
<dbReference type="EC" id="1.-.-.-" evidence="4"/>
<evidence type="ECO:0000313" key="5">
    <source>
        <dbReference type="Proteomes" id="UP001438953"/>
    </source>
</evidence>
<gene>
    <name evidence="4" type="ORF">VSX56_17150</name>
</gene>
<dbReference type="Proteomes" id="UP001438953">
    <property type="component" value="Unassembled WGS sequence"/>
</dbReference>
<dbReference type="SUPFAM" id="SSF51905">
    <property type="entry name" value="FAD/NAD(P)-binding domain"/>
    <property type="match status" value="1"/>
</dbReference>
<evidence type="ECO:0000256" key="1">
    <source>
        <dbReference type="ARBA" id="ARBA00009410"/>
    </source>
</evidence>
<dbReference type="RefSeq" id="WP_350938864.1">
    <property type="nucleotide sequence ID" value="NZ_JAYWLC010000019.1"/>
</dbReference>
<dbReference type="Gene3D" id="3.50.50.60">
    <property type="entry name" value="FAD/NAD(P)-binding domain"/>
    <property type="match status" value="2"/>
</dbReference>
<proteinExistence type="inferred from homology"/>
<reference evidence="4 5" key="2">
    <citation type="submission" date="2024-06" db="EMBL/GenBank/DDBJ databases">
        <title>Thioclava kandeliae sp. nov. from a rhizosphere soil sample of Kandelia candel in a mangrove.</title>
        <authorList>
            <person name="Mu T."/>
        </authorList>
    </citation>
    <scope>NUCLEOTIDE SEQUENCE [LARGE SCALE GENOMIC DNA]</scope>
    <source>
        <strain evidence="4 5">CPCC 100088</strain>
    </source>
</reference>
<dbReference type="InterPro" id="IPR036188">
    <property type="entry name" value="FAD/NAD-bd_sf"/>
</dbReference>
<dbReference type="EMBL" id="JAYWLC010000019">
    <property type="protein sequence ID" value="MER5173495.1"/>
    <property type="molecule type" value="Genomic_DNA"/>
</dbReference>
<keyword evidence="2 4" id="KW-0560">Oxidoreductase</keyword>
<dbReference type="InterPro" id="IPR006076">
    <property type="entry name" value="FAD-dep_OxRdtase"/>
</dbReference>
<dbReference type="Pfam" id="PF01266">
    <property type="entry name" value="DAO"/>
    <property type="match status" value="1"/>
</dbReference>
<accession>A0ABV1SL77</accession>
<dbReference type="PANTHER" id="PTHR13847:SF280">
    <property type="entry name" value="D-AMINO ACID DEHYDROGENASE"/>
    <property type="match status" value="1"/>
</dbReference>
<keyword evidence="5" id="KW-1185">Reference proteome</keyword>
<protein>
    <submittedName>
        <fullName evidence="4">FAD-binding oxidoreductase</fullName>
        <ecNumber evidence="4">1.-.-.-</ecNumber>
    </submittedName>
</protein>
<evidence type="ECO:0000313" key="4">
    <source>
        <dbReference type="EMBL" id="MER5173495.1"/>
    </source>
</evidence>
<dbReference type="GO" id="GO:0016491">
    <property type="term" value="F:oxidoreductase activity"/>
    <property type="evidence" value="ECO:0007669"/>
    <property type="project" value="UniProtKB-KW"/>
</dbReference>
<organism evidence="4 5">
    <name type="scientific">Thioclava kandeliae</name>
    <dbReference type="NCBI Taxonomy" id="3070818"/>
    <lineage>
        <taxon>Bacteria</taxon>
        <taxon>Pseudomonadati</taxon>
        <taxon>Pseudomonadota</taxon>
        <taxon>Alphaproteobacteria</taxon>
        <taxon>Rhodobacterales</taxon>
        <taxon>Paracoccaceae</taxon>
        <taxon>Thioclava</taxon>
    </lineage>
</organism>
<evidence type="ECO:0000256" key="2">
    <source>
        <dbReference type="ARBA" id="ARBA00023002"/>
    </source>
</evidence>
<dbReference type="Gene3D" id="3.30.9.10">
    <property type="entry name" value="D-Amino Acid Oxidase, subunit A, domain 2"/>
    <property type="match status" value="1"/>
</dbReference>
<reference evidence="4 5" key="1">
    <citation type="submission" date="2024-01" db="EMBL/GenBank/DDBJ databases">
        <authorList>
            <person name="Deng Y."/>
            <person name="Su J."/>
        </authorList>
    </citation>
    <scope>NUCLEOTIDE SEQUENCE [LARGE SCALE GENOMIC DNA]</scope>
    <source>
        <strain evidence="4 5">CPCC 100088</strain>
    </source>
</reference>
<comment type="similarity">
    <text evidence="1">Belongs to the DadA oxidoreductase family.</text>
</comment>
<dbReference type="PANTHER" id="PTHR13847">
    <property type="entry name" value="SARCOSINE DEHYDROGENASE-RELATED"/>
    <property type="match status" value="1"/>
</dbReference>
<sequence>MPAPLFTFDTPADLPTDADCVVIGAGIAGVSAAYWLARAGQKVVLLEKGRIGAEQSSRNWGWCRQQNRDARELPLSTKSLELWEEMTADIGEDMGFRRCGLLYLSKDQAEIEGWAKWGRFARGEGVDTRMLTAEEAAERGAATGQTWAGGVWSPSDGTADPSRAAPMIAKGVIKHGGVVLQNCAARGLETSAGRVSGVVTERGTIRTAQVVMAGGAWASSFLHQYGLAFPQASVRSSILSVAPGAEGLPDALHTAAVSVTRRGDGAYTLAISGKAAVDPTPGMIVQAKHFLPMFTKRWKSLGPGGLQAWKAGFETRKIWALDRITPMERMRVLDPTPAKGLIDMTLSRARALLPALKALPVQATWAGFIDSTPDGVPVIDTETGLPGLTLAAGLSGHGFGIGPGVGHLVADMLLGRTPITEIAQYRLSRFNESQWGKVSKF</sequence>
<comment type="caution">
    <text evidence="4">The sequence shown here is derived from an EMBL/GenBank/DDBJ whole genome shotgun (WGS) entry which is preliminary data.</text>
</comment>
<name>A0ABV1SL77_9RHOB</name>
<feature type="domain" description="FAD dependent oxidoreductase" evidence="3">
    <location>
        <begin position="19"/>
        <end position="412"/>
    </location>
</feature>